<evidence type="ECO:0000259" key="2">
    <source>
        <dbReference type="SMART" id="SM01245"/>
    </source>
</evidence>
<dbReference type="SMART" id="SM01245">
    <property type="entry name" value="Jag_N"/>
    <property type="match status" value="1"/>
</dbReference>
<dbReference type="AlphaFoldDB" id="A0A151AY88"/>
<sequence>MAAGCIRVEGKTVEEAIRRAADLLEVLPEELAVEIIDAGSQGFLGIGRRPAVIVARPAGEATTGETRDDPGVPGAGQEDETESDLEAALETKPVLETGAVMERAGEERPAYAWVEAGQVRIGGGEPPATIIPGDHFELYVNGQLIAGEVAVRAGDTITVKPRVEQKDGEWKLTVASDGLTAKLTIKPGYERTWKLKDQSPASRLELKGEPVDIALPAVTREELLAELNRQQVVYGVDEEAIQQACTATREMEIVVARGQSPQPPEDARVEYHFSTSEMARREVGEEERVDYREMVIRVSAAVGDLLAIKIPPQPGKPGMTVTGKAIPPPEPKDIELVAGKGTEVIDGQRCVATAEGRPQLSQRKGKVIIDIIPVLVHRGDVDLASGNIKFKGCINITGNVTETMQVVASQDVEIGGDVTQATVRAGGTIFIRHNCIGSLLVAGGINSIYQSAEPVLADLAQQLSLLQAAAGQLEQGARRQKGPVYHLNTGYLISVLVENKFKKLPSLVARLEQLTRGVEGGPEEQKLVQLGRELAQAFGTSAALQGLDTVKLAKMTTAVEEMAAYCREIPPEGGNITLSYALNSKLQASGWVKVTGRGCFNTEIVTGGKVEIQGVFRGGSIYAGDDVYIKEIGSSGGAKTLVRVAEGRVIKASKIWPNCTLQIGKRIRQIDNEENQVMAYLNSEGDMILGIF</sequence>
<name>A0A151AY88_9FIRM</name>
<keyword evidence="4" id="KW-1185">Reference proteome</keyword>
<organism evidence="3 4">
    <name type="scientific">Moorella mulderi DSM 14980</name>
    <dbReference type="NCBI Taxonomy" id="1122241"/>
    <lineage>
        <taxon>Bacteria</taxon>
        <taxon>Bacillati</taxon>
        <taxon>Bacillota</taxon>
        <taxon>Clostridia</taxon>
        <taxon>Neomoorellales</taxon>
        <taxon>Neomoorellaceae</taxon>
        <taxon>Neomoorella</taxon>
    </lineage>
</organism>
<dbReference type="Pfam" id="PF03961">
    <property type="entry name" value="FapA"/>
    <property type="match status" value="1"/>
</dbReference>
<comment type="caution">
    <text evidence="3">The sequence shown here is derived from an EMBL/GenBank/DDBJ whole genome shotgun (WGS) entry which is preliminary data.</text>
</comment>
<dbReference type="Gene3D" id="3.30.30.80">
    <property type="entry name" value="probable RNA-binding protein from clostridium symbiosum atcc 14940"/>
    <property type="match status" value="1"/>
</dbReference>
<dbReference type="Pfam" id="PF14804">
    <property type="entry name" value="Jag_N"/>
    <property type="match status" value="1"/>
</dbReference>
<dbReference type="PANTHER" id="PTHR38032">
    <property type="entry name" value="POLYMERASE-RELATED"/>
    <property type="match status" value="1"/>
</dbReference>
<evidence type="ECO:0000313" key="3">
    <source>
        <dbReference type="EMBL" id="KYH32615.1"/>
    </source>
</evidence>
<dbReference type="PATRIC" id="fig|1122241.3.peg.1278"/>
<dbReference type="RefSeq" id="WP_062282810.1">
    <property type="nucleotide sequence ID" value="NZ_LTBC01000003.1"/>
</dbReference>
<feature type="compositionally biased region" description="Acidic residues" evidence="1">
    <location>
        <begin position="77"/>
        <end position="86"/>
    </location>
</feature>
<proteinExistence type="predicted"/>
<dbReference type="Pfam" id="PF20250">
    <property type="entry name" value="FapA_N"/>
    <property type="match status" value="1"/>
</dbReference>
<dbReference type="Proteomes" id="UP000075670">
    <property type="component" value="Unassembled WGS sequence"/>
</dbReference>
<dbReference type="OrthoDB" id="1279at2"/>
<dbReference type="InterPro" id="IPR046865">
    <property type="entry name" value="FapA_b_solenoid"/>
</dbReference>
<dbReference type="EMBL" id="LTBC01000003">
    <property type="protein sequence ID" value="KYH32615.1"/>
    <property type="molecule type" value="Genomic_DNA"/>
</dbReference>
<dbReference type="InterPro" id="IPR032782">
    <property type="entry name" value="KhpB_N"/>
</dbReference>
<feature type="region of interest" description="Disordered" evidence="1">
    <location>
        <begin position="57"/>
        <end position="86"/>
    </location>
</feature>
<evidence type="ECO:0000313" key="4">
    <source>
        <dbReference type="Proteomes" id="UP000075670"/>
    </source>
</evidence>
<dbReference type="InterPro" id="IPR038247">
    <property type="entry name" value="Jag_N_dom_sf"/>
</dbReference>
<reference evidence="3 4" key="1">
    <citation type="submission" date="2016-02" db="EMBL/GenBank/DDBJ databases">
        <title>Genome sequence of Moorella mulderi DSM 14980.</title>
        <authorList>
            <person name="Poehlein A."/>
            <person name="Daniel R."/>
        </authorList>
    </citation>
    <scope>NUCLEOTIDE SEQUENCE [LARGE SCALE GENOMIC DNA]</scope>
    <source>
        <strain evidence="3 4">DSM 14980</strain>
    </source>
</reference>
<dbReference type="PANTHER" id="PTHR38032:SF1">
    <property type="entry name" value="RNA-BINDING PROTEIN KHPB N-TERMINAL DOMAIN-CONTAINING PROTEIN"/>
    <property type="match status" value="1"/>
</dbReference>
<dbReference type="InterPro" id="IPR005646">
    <property type="entry name" value="FapA"/>
</dbReference>
<feature type="domain" description="RNA-binding protein KhpB N-terminal" evidence="2">
    <location>
        <begin position="7"/>
        <end position="58"/>
    </location>
</feature>
<evidence type="ECO:0000256" key="1">
    <source>
        <dbReference type="SAM" id="MobiDB-lite"/>
    </source>
</evidence>
<gene>
    <name evidence="3" type="ORF">MOMUL_12170</name>
</gene>
<protein>
    <recommendedName>
        <fullName evidence="2">RNA-binding protein KhpB N-terminal domain-containing protein</fullName>
    </recommendedName>
</protein>
<dbReference type="InterPro" id="IPR046866">
    <property type="entry name" value="FapA_N"/>
</dbReference>
<accession>A0A151AY88</accession>